<dbReference type="AlphaFoldDB" id="A0A1M4DVB9"/>
<dbReference type="EMBL" id="LT559118">
    <property type="protein sequence ID" value="SBO90517.1"/>
    <property type="molecule type" value="Genomic_DNA"/>
</dbReference>
<name>A0A1M4DVB9_9ACTN</name>
<organism evidence="1">
    <name type="scientific">Nonomuraea gerenzanensis</name>
    <dbReference type="NCBI Taxonomy" id="93944"/>
    <lineage>
        <taxon>Bacteria</taxon>
        <taxon>Bacillati</taxon>
        <taxon>Actinomycetota</taxon>
        <taxon>Actinomycetes</taxon>
        <taxon>Streptosporangiales</taxon>
        <taxon>Streptosporangiaceae</taxon>
        <taxon>Nonomuraea</taxon>
    </lineage>
</organism>
<reference evidence="1" key="1">
    <citation type="submission" date="2016-04" db="EMBL/GenBank/DDBJ databases">
        <authorList>
            <person name="Evans L.H."/>
            <person name="Alamgir A."/>
            <person name="Owens N."/>
            <person name="Weber N.D."/>
            <person name="Virtaneva K."/>
            <person name="Barbian K."/>
            <person name="Babar A."/>
            <person name="Rosenke K."/>
        </authorList>
    </citation>
    <scope>NUCLEOTIDE SEQUENCE</scope>
    <source>
        <strain evidence="1">Nono1</strain>
    </source>
</reference>
<sequence length="46" mass="4888">MRACEGADTPERRPGHRATLGLVVHRVQLVPGGHFHAHGMDATASS</sequence>
<gene>
    <name evidence="1" type="ORF">BN4615_P31</name>
</gene>
<accession>A0A1M4DVB9</accession>
<proteinExistence type="predicted"/>
<protein>
    <submittedName>
        <fullName evidence="1">Uncharacterized protein</fullName>
    </submittedName>
</protein>
<evidence type="ECO:0000313" key="1">
    <source>
        <dbReference type="EMBL" id="SBO90517.1"/>
    </source>
</evidence>